<feature type="domain" description="C2H2-type" evidence="12">
    <location>
        <begin position="360"/>
        <end position="387"/>
    </location>
</feature>
<feature type="compositionally biased region" description="Low complexity" evidence="11">
    <location>
        <begin position="123"/>
        <end position="136"/>
    </location>
</feature>
<keyword evidence="6" id="KW-0805">Transcription regulation</keyword>
<evidence type="ECO:0000313" key="14">
    <source>
        <dbReference type="WBParaSite" id="Pan_g251.t1"/>
    </source>
</evidence>
<feature type="compositionally biased region" description="Low complexity" evidence="11">
    <location>
        <begin position="472"/>
        <end position="485"/>
    </location>
</feature>
<dbReference type="Proteomes" id="UP000492821">
    <property type="component" value="Unassembled WGS sequence"/>
</dbReference>
<keyword evidence="7" id="KW-0238">DNA-binding</keyword>
<dbReference type="PROSITE" id="PS00028">
    <property type="entry name" value="ZINC_FINGER_C2H2_1"/>
    <property type="match status" value="4"/>
</dbReference>
<dbReference type="PANTHER" id="PTHR23235">
    <property type="entry name" value="KRUEPPEL-LIKE TRANSCRIPTION FACTOR"/>
    <property type="match status" value="1"/>
</dbReference>
<feature type="domain" description="C2H2-type" evidence="12">
    <location>
        <begin position="270"/>
        <end position="297"/>
    </location>
</feature>
<dbReference type="GO" id="GO:0000978">
    <property type="term" value="F:RNA polymerase II cis-regulatory region sequence-specific DNA binding"/>
    <property type="evidence" value="ECO:0007669"/>
    <property type="project" value="TreeGrafter"/>
</dbReference>
<dbReference type="PANTHER" id="PTHR23235:SF120">
    <property type="entry name" value="KRUPPEL-LIKE FACTOR 15"/>
    <property type="match status" value="1"/>
</dbReference>
<dbReference type="Gene3D" id="3.30.160.60">
    <property type="entry name" value="Classic Zinc Finger"/>
    <property type="match status" value="4"/>
</dbReference>
<evidence type="ECO:0000256" key="1">
    <source>
        <dbReference type="ARBA" id="ARBA00004123"/>
    </source>
</evidence>
<proteinExistence type="predicted"/>
<dbReference type="WBParaSite" id="Pan_g251.t1">
    <property type="protein sequence ID" value="Pan_g251.t1"/>
    <property type="gene ID" value="Pan_g251"/>
</dbReference>
<feature type="domain" description="C2H2-type" evidence="12">
    <location>
        <begin position="304"/>
        <end position="331"/>
    </location>
</feature>
<evidence type="ECO:0000256" key="8">
    <source>
        <dbReference type="ARBA" id="ARBA00023163"/>
    </source>
</evidence>
<dbReference type="GO" id="GO:0008270">
    <property type="term" value="F:zinc ion binding"/>
    <property type="evidence" value="ECO:0007669"/>
    <property type="project" value="UniProtKB-KW"/>
</dbReference>
<evidence type="ECO:0000256" key="11">
    <source>
        <dbReference type="SAM" id="MobiDB-lite"/>
    </source>
</evidence>
<feature type="region of interest" description="Disordered" evidence="11">
    <location>
        <begin position="111"/>
        <end position="138"/>
    </location>
</feature>
<dbReference type="SUPFAM" id="SSF57667">
    <property type="entry name" value="beta-beta-alpha zinc fingers"/>
    <property type="match status" value="3"/>
</dbReference>
<feature type="region of interest" description="Disordered" evidence="11">
    <location>
        <begin position="464"/>
        <end position="485"/>
    </location>
</feature>
<evidence type="ECO:0000256" key="7">
    <source>
        <dbReference type="ARBA" id="ARBA00023125"/>
    </source>
</evidence>
<dbReference type="PROSITE" id="PS50157">
    <property type="entry name" value="ZINC_FINGER_C2H2_2"/>
    <property type="match status" value="5"/>
</dbReference>
<keyword evidence="5" id="KW-0862">Zinc</keyword>
<organism evidence="13 14">
    <name type="scientific">Panagrellus redivivus</name>
    <name type="common">Microworm</name>
    <dbReference type="NCBI Taxonomy" id="6233"/>
    <lineage>
        <taxon>Eukaryota</taxon>
        <taxon>Metazoa</taxon>
        <taxon>Ecdysozoa</taxon>
        <taxon>Nematoda</taxon>
        <taxon>Chromadorea</taxon>
        <taxon>Rhabditida</taxon>
        <taxon>Tylenchina</taxon>
        <taxon>Panagrolaimomorpha</taxon>
        <taxon>Panagrolaimoidea</taxon>
        <taxon>Panagrolaimidae</taxon>
        <taxon>Panagrellus</taxon>
    </lineage>
</organism>
<dbReference type="FunFam" id="3.30.160.60:FF:000245">
    <property type="entry name" value="zinc finger protein Gfi-1"/>
    <property type="match status" value="1"/>
</dbReference>
<sequence length="521" mass="55333">MPKSEPAAAGAIGICDEKGWSPLVLTFSNTINASMTSATFNYSIDQLLAEKCPIASRSPTASTDGKEVDSSGSQVKSGPSSPLSHDGSMDAEQSQPAWLTMLQQRALNVLAQQGPPPQPQPPISVASNSPSPVPVSMALPSTAPGSPFFGAGTNMNFDNSVFPNPVAFQLANMLAAWGNGFRHMGSPMPPNGLFPGMVGFPGMMNPMGGGFGLPEMMKAKVKPMKKDVTPPVVSPIETGASVIVNLSKTASQKSSDSDGGRASAVKEQVYACGKCGKLYPTPGLLEQHVQHHIAAAQASGEKQFICKQCGKTFKRSSTLTTHMLIHSDTRPYPCEYCGKRFHQKSDMKKHTYIHTGEKPHKCAVCGKAFSQSSNLITHTRKHTGYKPFACDICGRTFQRKVDRRRHTETHHPNAIPTEPMVSTSGVFDGIPAVSTPPTGPGVGVSASGLDLAAVFKHDLFNTSKNHRTDEMPANSSPESNASTSTSAQDIFAHFGVDISAMLFKNAENEGSDDALNLSSKS</sequence>
<dbReference type="Pfam" id="PF00096">
    <property type="entry name" value="zf-C2H2"/>
    <property type="match status" value="4"/>
</dbReference>
<dbReference type="InterPro" id="IPR036236">
    <property type="entry name" value="Znf_C2H2_sf"/>
</dbReference>
<keyword evidence="4 10" id="KW-0863">Zinc-finger</keyword>
<dbReference type="AlphaFoldDB" id="A0A7E4VTA0"/>
<dbReference type="FunFam" id="3.30.160.60:FF:000208">
    <property type="entry name" value="zinc finger protein Gfi-1b"/>
    <property type="match status" value="1"/>
</dbReference>
<keyword evidence="8" id="KW-0804">Transcription</keyword>
<accession>A0A7E4VTA0</accession>
<evidence type="ECO:0000256" key="3">
    <source>
        <dbReference type="ARBA" id="ARBA00022737"/>
    </source>
</evidence>
<evidence type="ECO:0000256" key="9">
    <source>
        <dbReference type="ARBA" id="ARBA00023242"/>
    </source>
</evidence>
<feature type="region of interest" description="Disordered" evidence="11">
    <location>
        <begin position="57"/>
        <end position="94"/>
    </location>
</feature>
<dbReference type="FunFam" id="3.30.160.60:FF:000148">
    <property type="entry name" value="zinc finger protein Gfi-1"/>
    <property type="match status" value="1"/>
</dbReference>
<evidence type="ECO:0000256" key="10">
    <source>
        <dbReference type="PROSITE-ProRule" id="PRU00042"/>
    </source>
</evidence>
<dbReference type="GO" id="GO:0000122">
    <property type="term" value="P:negative regulation of transcription by RNA polymerase II"/>
    <property type="evidence" value="ECO:0007669"/>
    <property type="project" value="UniProtKB-ARBA"/>
</dbReference>
<keyword evidence="2" id="KW-0479">Metal-binding</keyword>
<feature type="domain" description="C2H2-type" evidence="12">
    <location>
        <begin position="332"/>
        <end position="359"/>
    </location>
</feature>
<protein>
    <submittedName>
        <fullName evidence="14">Zinc finger protein</fullName>
    </submittedName>
</protein>
<dbReference type="GO" id="GO:0000981">
    <property type="term" value="F:DNA-binding transcription factor activity, RNA polymerase II-specific"/>
    <property type="evidence" value="ECO:0007669"/>
    <property type="project" value="TreeGrafter"/>
</dbReference>
<reference evidence="13" key="1">
    <citation type="journal article" date="2013" name="Genetics">
        <title>The draft genome and transcriptome of Panagrellus redivivus are shaped by the harsh demands of a free-living lifestyle.</title>
        <authorList>
            <person name="Srinivasan J."/>
            <person name="Dillman A.R."/>
            <person name="Macchietto M.G."/>
            <person name="Heikkinen L."/>
            <person name="Lakso M."/>
            <person name="Fracchia K.M."/>
            <person name="Antoshechkin I."/>
            <person name="Mortazavi A."/>
            <person name="Wong G."/>
            <person name="Sternberg P.W."/>
        </authorList>
    </citation>
    <scope>NUCLEOTIDE SEQUENCE [LARGE SCALE GENOMIC DNA]</scope>
    <source>
        <strain evidence="13">MT8872</strain>
    </source>
</reference>
<keyword evidence="3" id="KW-0677">Repeat</keyword>
<evidence type="ECO:0000256" key="5">
    <source>
        <dbReference type="ARBA" id="ARBA00022833"/>
    </source>
</evidence>
<feature type="compositionally biased region" description="Low complexity" evidence="11">
    <location>
        <begin position="70"/>
        <end position="82"/>
    </location>
</feature>
<feature type="domain" description="C2H2-type" evidence="12">
    <location>
        <begin position="388"/>
        <end position="416"/>
    </location>
</feature>
<evidence type="ECO:0000256" key="2">
    <source>
        <dbReference type="ARBA" id="ARBA00022723"/>
    </source>
</evidence>
<comment type="subcellular location">
    <subcellularLocation>
        <location evidence="1">Nucleus</location>
    </subcellularLocation>
</comment>
<dbReference type="FunFam" id="3.30.160.60:FF:000432">
    <property type="entry name" value="zinc finger protein Gfi-1b isoform X1"/>
    <property type="match status" value="1"/>
</dbReference>
<evidence type="ECO:0000256" key="4">
    <source>
        <dbReference type="ARBA" id="ARBA00022771"/>
    </source>
</evidence>
<keyword evidence="13" id="KW-1185">Reference proteome</keyword>
<dbReference type="SMART" id="SM00355">
    <property type="entry name" value="ZnF_C2H2"/>
    <property type="match status" value="5"/>
</dbReference>
<reference evidence="14" key="2">
    <citation type="submission" date="2020-10" db="UniProtKB">
        <authorList>
            <consortium name="WormBaseParasite"/>
        </authorList>
    </citation>
    <scope>IDENTIFICATION</scope>
</reference>
<evidence type="ECO:0000259" key="12">
    <source>
        <dbReference type="PROSITE" id="PS50157"/>
    </source>
</evidence>
<dbReference type="InterPro" id="IPR013087">
    <property type="entry name" value="Znf_C2H2_type"/>
</dbReference>
<evidence type="ECO:0000313" key="13">
    <source>
        <dbReference type="Proteomes" id="UP000492821"/>
    </source>
</evidence>
<dbReference type="GO" id="GO:0005634">
    <property type="term" value="C:nucleus"/>
    <property type="evidence" value="ECO:0007669"/>
    <property type="project" value="UniProtKB-SubCell"/>
</dbReference>
<name>A0A7E4VTA0_PANRE</name>
<evidence type="ECO:0000256" key="6">
    <source>
        <dbReference type="ARBA" id="ARBA00023015"/>
    </source>
</evidence>
<keyword evidence="9" id="KW-0539">Nucleus</keyword>